<dbReference type="OrthoDB" id="242257at2759"/>
<reference evidence="4 5" key="2">
    <citation type="submission" date="2018-11" db="EMBL/GenBank/DDBJ databases">
        <authorList>
            <consortium name="Pathogen Informatics"/>
        </authorList>
    </citation>
    <scope>NUCLEOTIDE SEQUENCE [LARGE SCALE GENOMIC DNA]</scope>
</reference>
<sequence length="150" mass="16894">MDEPFLSKPTETITSLEVESTADTDTQSSSPRGGTAVKGWFQGHAFIKKNLHKPATCHHCCDLLWGILGTTGMICEICNFLAHEKCIRQVVSPCTCIIPFLIQDPMAHCWSDVGHFKRKFCNVCRKRLDDLLSVRCESKCHSSLLFYVPF</sequence>
<dbReference type="Gene3D" id="3.30.60.20">
    <property type="match status" value="1"/>
</dbReference>
<proteinExistence type="predicted"/>
<dbReference type="PROSITE" id="PS50081">
    <property type="entry name" value="ZF_DAG_PE_2"/>
    <property type="match status" value="1"/>
</dbReference>
<evidence type="ECO:0000259" key="3">
    <source>
        <dbReference type="PROSITE" id="PS50081"/>
    </source>
</evidence>
<dbReference type="AlphaFoldDB" id="A0A0R3WLV2"/>
<evidence type="ECO:0000313" key="6">
    <source>
        <dbReference type="WBParaSite" id="TTAC_0000174001-mRNA-1"/>
    </source>
</evidence>
<gene>
    <name evidence="4" type="ORF">TTAC_LOCUS1727</name>
</gene>
<evidence type="ECO:0000313" key="5">
    <source>
        <dbReference type="Proteomes" id="UP000274429"/>
    </source>
</evidence>
<reference evidence="6" key="1">
    <citation type="submission" date="2017-02" db="UniProtKB">
        <authorList>
            <consortium name="WormBaseParasite"/>
        </authorList>
    </citation>
    <scope>IDENTIFICATION</scope>
</reference>
<dbReference type="PRINTS" id="PR00008">
    <property type="entry name" value="DAGPEDOMAIN"/>
</dbReference>
<dbReference type="SMART" id="SM00109">
    <property type="entry name" value="C1"/>
    <property type="match status" value="1"/>
</dbReference>
<name>A0A0R3WLV2_HYDTA</name>
<evidence type="ECO:0000256" key="1">
    <source>
        <dbReference type="ARBA" id="ARBA00022723"/>
    </source>
</evidence>
<dbReference type="Pfam" id="PF00130">
    <property type="entry name" value="C1_1"/>
    <property type="match status" value="1"/>
</dbReference>
<keyword evidence="1" id="KW-0479">Metal-binding</keyword>
<organism evidence="6">
    <name type="scientific">Hydatigena taeniaeformis</name>
    <name type="common">Feline tapeworm</name>
    <name type="synonym">Taenia taeniaeformis</name>
    <dbReference type="NCBI Taxonomy" id="6205"/>
    <lineage>
        <taxon>Eukaryota</taxon>
        <taxon>Metazoa</taxon>
        <taxon>Spiralia</taxon>
        <taxon>Lophotrochozoa</taxon>
        <taxon>Platyhelminthes</taxon>
        <taxon>Cestoda</taxon>
        <taxon>Eucestoda</taxon>
        <taxon>Cyclophyllidea</taxon>
        <taxon>Taeniidae</taxon>
        <taxon>Hydatigera</taxon>
    </lineage>
</organism>
<accession>A0A0R3WLV2</accession>
<dbReference type="InterPro" id="IPR002219">
    <property type="entry name" value="PKC_DAG/PE"/>
</dbReference>
<dbReference type="WBParaSite" id="TTAC_0000174001-mRNA-1">
    <property type="protein sequence ID" value="TTAC_0000174001-mRNA-1"/>
    <property type="gene ID" value="TTAC_0000174001"/>
</dbReference>
<feature type="domain" description="Phorbol-ester/DAG-type" evidence="3">
    <location>
        <begin position="43"/>
        <end position="94"/>
    </location>
</feature>
<dbReference type="Proteomes" id="UP000274429">
    <property type="component" value="Unassembled WGS sequence"/>
</dbReference>
<dbReference type="InterPro" id="IPR020454">
    <property type="entry name" value="DAG/PE-bd"/>
</dbReference>
<keyword evidence="5" id="KW-1185">Reference proteome</keyword>
<protein>
    <submittedName>
        <fullName evidence="6">Phorbol-ester/DAG-type domain-containing protein</fullName>
    </submittedName>
</protein>
<dbReference type="PROSITE" id="PS00479">
    <property type="entry name" value="ZF_DAG_PE_1"/>
    <property type="match status" value="1"/>
</dbReference>
<dbReference type="SUPFAM" id="SSF57889">
    <property type="entry name" value="Cysteine-rich domain"/>
    <property type="match status" value="1"/>
</dbReference>
<dbReference type="InterPro" id="IPR046349">
    <property type="entry name" value="C1-like_sf"/>
</dbReference>
<dbReference type="GO" id="GO:0046872">
    <property type="term" value="F:metal ion binding"/>
    <property type="evidence" value="ECO:0007669"/>
    <property type="project" value="UniProtKB-KW"/>
</dbReference>
<evidence type="ECO:0000313" key="4">
    <source>
        <dbReference type="EMBL" id="VDM18453.1"/>
    </source>
</evidence>
<dbReference type="EMBL" id="UYWX01000473">
    <property type="protein sequence ID" value="VDM18453.1"/>
    <property type="molecule type" value="Genomic_DNA"/>
</dbReference>
<dbReference type="CDD" id="cd20803">
    <property type="entry name" value="C1_DGKtheta_typeV_rpt1"/>
    <property type="match status" value="1"/>
</dbReference>
<dbReference type="STRING" id="6205.A0A0R3WLV2"/>
<evidence type="ECO:0000256" key="2">
    <source>
        <dbReference type="ARBA" id="ARBA00022833"/>
    </source>
</evidence>
<keyword evidence="2" id="KW-0862">Zinc</keyword>